<dbReference type="OrthoDB" id="113076at2759"/>
<organism evidence="3 4">
    <name type="scientific">Bremia lactucae</name>
    <name type="common">Lettuce downy mildew</name>
    <dbReference type="NCBI Taxonomy" id="4779"/>
    <lineage>
        <taxon>Eukaryota</taxon>
        <taxon>Sar</taxon>
        <taxon>Stramenopiles</taxon>
        <taxon>Oomycota</taxon>
        <taxon>Peronosporomycetes</taxon>
        <taxon>Peronosporales</taxon>
        <taxon>Peronosporaceae</taxon>
        <taxon>Bremia</taxon>
    </lineage>
</organism>
<dbReference type="GeneID" id="94344268"/>
<feature type="coiled-coil region" evidence="1">
    <location>
        <begin position="718"/>
        <end position="745"/>
    </location>
</feature>
<feature type="region of interest" description="Disordered" evidence="2">
    <location>
        <begin position="1"/>
        <end position="76"/>
    </location>
</feature>
<dbReference type="EMBL" id="SHOA02000016">
    <property type="protein sequence ID" value="TDH68415.1"/>
    <property type="molecule type" value="Genomic_DNA"/>
</dbReference>
<evidence type="ECO:0000313" key="4">
    <source>
        <dbReference type="Proteomes" id="UP000294530"/>
    </source>
</evidence>
<gene>
    <name evidence="3" type="ORF">CCR75_000490</name>
</gene>
<name>A0A976IEF0_BRELC</name>
<feature type="coiled-coil region" evidence="1">
    <location>
        <begin position="496"/>
        <end position="559"/>
    </location>
</feature>
<evidence type="ECO:0000313" key="3">
    <source>
        <dbReference type="EMBL" id="TDH68415.1"/>
    </source>
</evidence>
<protein>
    <submittedName>
        <fullName evidence="3">Uncharacterized protein</fullName>
    </submittedName>
</protein>
<feature type="coiled-coil region" evidence="1">
    <location>
        <begin position="1085"/>
        <end position="1140"/>
    </location>
</feature>
<proteinExistence type="predicted"/>
<feature type="compositionally biased region" description="Basic and acidic residues" evidence="2">
    <location>
        <begin position="1408"/>
        <end position="1419"/>
    </location>
</feature>
<dbReference type="RefSeq" id="XP_067817914.1">
    <property type="nucleotide sequence ID" value="XM_067958597.1"/>
</dbReference>
<feature type="region of interest" description="Disordered" evidence="2">
    <location>
        <begin position="1408"/>
        <end position="1449"/>
    </location>
</feature>
<reference evidence="3 4" key="1">
    <citation type="journal article" date="2021" name="Genome Biol.">
        <title>AFLAP: assembly-free linkage analysis pipeline using k-mers from genome sequencing data.</title>
        <authorList>
            <person name="Fletcher K."/>
            <person name="Zhang L."/>
            <person name="Gil J."/>
            <person name="Han R."/>
            <person name="Cavanaugh K."/>
            <person name="Michelmore R."/>
        </authorList>
    </citation>
    <scope>NUCLEOTIDE SEQUENCE [LARGE SCALE GENOMIC DNA]</scope>
    <source>
        <strain evidence="3 4">SF5</strain>
    </source>
</reference>
<sequence>MRLDGQDVAMGGESQHVNETNDEGMTITSSLTPRRRQKKASGGFEFSVTPEPSCRRLSTSRGRQPVGGLEESPARYSPSKVKAAVRSFADFLHFLGQEEKHQEHALMPVIIKRFADLGAVIESQKRHIDRWKGKELDLAIEEAQQNLELIRELGETIQKQELQIAELTVTKQEWEEKYQLAALEVESLKKQGTAQIQQLSLEVCSLRQSRVEIEKKLKERDMSCASFETTSKTLLSQLQQTERDRSVIMLENATLQREQAKQSDKLRVFEQQIYELCKHSDLEVNKAKDFEQNVAAWQSNYNEKSRQVEHLEDALSRERQNTRQHEGKMNQLMDSYRKLQEHVENIEHEHEKQLADEHKYRREIEAERQRLSRTLEEESQRFQSLKDAAGRTRAQIEVQAMSAMKQREQQLLDEKARVEEELRLQNTKVNDENTKLRATVDKLHDLNQRKSKEIERHMNSAKEVEKLHQAGIISSNKTQQLVEKLSKVEHQAEAFSRDLSANNAAYEEALKTQRANFEIQYNELVSQAESQFNDLTQENEQLRADLDEKAKKLEQFEGQSVTEVKEVSKWQMECDRLQHQLQDGVRENDFLKLELENRLQQLNLHKKEIAELCARIEHLMHGDHEQTRQLELLQAECLRLDEHNCTLQRLVEETRVEAEATMDKAHRVHDHSVEQHTIYENTVRSLVEEKEAAIHNFVTLSSEKLALEAQIEMDKNDFEHWKVIVERHESEKQQLESRLQEVMLRTTEQIEMQRNSAALSTEEGRADLQILKAQLLQRDTQIDEGRQQVRSMQENARLLENRLRAHQDESNRMQGMNEQLRIELNSLLDEKCALERIVRQHSPSNLRKDSSGADRDIVQSVEQLIWGMSRRVKEASDKAIHLQALLDSKVDLQLQHSSSETAKLMEENRRLQHDLKKFPVKVKELDSELIHLQNEREERVITEMQQKIAVYVEDSQAQVSATDDSHNHLTAVIERYKQDILAQLDEKEKEVIELQGEVAEMQSKLEQEKEMTRHLMDRSRTEKKEHATKLLIAEDRMIELETTIKDMPRICEPSAFDKEHQPEEEKFVSQQSKTAKEQRARHENLHMKESDLQALQARYENLAAENAATHKKMVAKQEEVDDLHREVDLLHEEIDRLHAELRSNTLEMDNARSHLHVSELLMRKRENFQDDLVARGNDIWQRDAEISTKKEELQHAYNSEEKSKCEFEENMLQKSVDFAFLQQQNTKLREYSEKTTQEMILSDAANSGARVTANLESKEAYEESNQREQELLKQIDDLKASKLTMLFQFRRELRDLNINFGAQGSMIDGSKSDDTAFYNCIMEVSALLKSYKECESRQDALLRRKEEEINELKTRINEFEHSIRLRDSRLRKRSEVRDRNSLLSQQSRAMRDEILMLKLQNKELHDKRTFLNGDGDPKLKKYAKPKSRGRDLKNNDTNLKQSHSKGEMMSLTGKVEERLSKGDVMSLTKKIEKLTTLVMKKNLQQTLCEASKYKLRSSHSALATKDFNYSRDLLEEKVMVLNGHLTGLMSENIQLQHCVEQYAIQFGPLEKVPTQSMIGDPGIRVSIRGNGGSSAIRSQ</sequence>
<accession>A0A976IEF0</accession>
<dbReference type="KEGG" id="blac:94344268"/>
<feature type="coiled-coil region" evidence="1">
    <location>
        <begin position="133"/>
        <end position="191"/>
    </location>
</feature>
<comment type="caution">
    <text evidence="3">The sequence shown here is derived from an EMBL/GenBank/DDBJ whole genome shotgun (WGS) entry which is preliminary data.</text>
</comment>
<evidence type="ECO:0000256" key="1">
    <source>
        <dbReference type="SAM" id="Coils"/>
    </source>
</evidence>
<feature type="coiled-coil region" evidence="1">
    <location>
        <begin position="1331"/>
        <end position="1362"/>
    </location>
</feature>
<dbReference type="Proteomes" id="UP000294530">
    <property type="component" value="Unassembled WGS sequence"/>
</dbReference>
<feature type="coiled-coil region" evidence="1">
    <location>
        <begin position="238"/>
        <end position="467"/>
    </location>
</feature>
<keyword evidence="4" id="KW-1185">Reference proteome</keyword>
<feature type="coiled-coil region" evidence="1">
    <location>
        <begin position="977"/>
        <end position="1011"/>
    </location>
</feature>
<keyword evidence="1" id="KW-0175">Coiled coil</keyword>
<evidence type="ECO:0000256" key="2">
    <source>
        <dbReference type="SAM" id="MobiDB-lite"/>
    </source>
</evidence>
<feature type="coiled-coil region" evidence="1">
    <location>
        <begin position="782"/>
        <end position="830"/>
    </location>
</feature>